<reference evidence="1 2" key="1">
    <citation type="journal article" date="2018" name="BMC Genomics">
        <title>Genomic evidence for intraspecific hybridization in a clonal and extremely halotolerant yeast.</title>
        <authorList>
            <person name="Gostincar C."/>
            <person name="Stajich J.E."/>
            <person name="Zupancic J."/>
            <person name="Zalar P."/>
            <person name="Gunde-Cimerman N."/>
        </authorList>
    </citation>
    <scope>NUCLEOTIDE SEQUENCE [LARGE SCALE GENOMIC DNA]</scope>
    <source>
        <strain evidence="1 2">EXF-120</strain>
    </source>
</reference>
<dbReference type="VEuPathDB" id="FungiDB:BTJ68_10455"/>
<accession>A0A3M7IAQ1</accession>
<dbReference type="OrthoDB" id="3625606at2759"/>
<evidence type="ECO:0000313" key="1">
    <source>
        <dbReference type="EMBL" id="RMZ22508.1"/>
    </source>
</evidence>
<dbReference type="AlphaFoldDB" id="A0A3M7IAQ1"/>
<organism evidence="1 2">
    <name type="scientific">Hortaea werneckii</name>
    <name type="common">Black yeast</name>
    <name type="synonym">Cladosporium werneckii</name>
    <dbReference type="NCBI Taxonomy" id="91943"/>
    <lineage>
        <taxon>Eukaryota</taxon>
        <taxon>Fungi</taxon>
        <taxon>Dikarya</taxon>
        <taxon>Ascomycota</taxon>
        <taxon>Pezizomycotina</taxon>
        <taxon>Dothideomycetes</taxon>
        <taxon>Dothideomycetidae</taxon>
        <taxon>Mycosphaerellales</taxon>
        <taxon>Teratosphaeriaceae</taxon>
        <taxon>Hortaea</taxon>
    </lineage>
</organism>
<comment type="caution">
    <text evidence="1">The sequence shown here is derived from an EMBL/GenBank/DDBJ whole genome shotgun (WGS) entry which is preliminary data.</text>
</comment>
<sequence length="267" mass="30612">MPSQYRAMQLVYRDLQASPLSAIARRSELSASKGKSLPGRIKKISLPALVSHWAMRVEVYHRNDLVTAHHIFTNISGLQKLPERGRENDIRTWKYFGLVSPDGKTCELDETEWKVLGSPTSRVCGSTSENDDTIRNMASAAIAKFGEYHLMTSNCQDFALYLFLKVANLIEHPQQFLQLASERQPVSRPLLTIQRTQREQEVSTFPGVTQTFDEIVADDRKRQRIFTWLIATDFAFEDDEKVLDFGLACPDLRAEPNMPYRRRNVVY</sequence>
<gene>
    <name evidence="1" type="ORF">D0859_13465</name>
</gene>
<protein>
    <submittedName>
        <fullName evidence="1">Uncharacterized protein</fullName>
    </submittedName>
</protein>
<proteinExistence type="predicted"/>
<evidence type="ECO:0000313" key="2">
    <source>
        <dbReference type="Proteomes" id="UP000281677"/>
    </source>
</evidence>
<dbReference type="Proteomes" id="UP000281677">
    <property type="component" value="Unassembled WGS sequence"/>
</dbReference>
<name>A0A3M7IAQ1_HORWE</name>
<dbReference type="EMBL" id="QWIT01000561">
    <property type="protein sequence ID" value="RMZ22508.1"/>
    <property type="molecule type" value="Genomic_DNA"/>
</dbReference>